<reference evidence="2 3" key="1">
    <citation type="journal article" date="2020" name="BMC Genomics">
        <title>Intraspecific diversification of the crop wild relative Brassica cretica Lam. using demographic model selection.</title>
        <authorList>
            <person name="Kioukis A."/>
            <person name="Michalopoulou V.A."/>
            <person name="Briers L."/>
            <person name="Pirintsos S."/>
            <person name="Studholme D.J."/>
            <person name="Pavlidis P."/>
            <person name="Sarris P.F."/>
        </authorList>
    </citation>
    <scope>NUCLEOTIDE SEQUENCE [LARGE SCALE GENOMIC DNA]</scope>
    <source>
        <strain evidence="3">cv. PFS-1207/04</strain>
    </source>
</reference>
<name>A0ABQ7C0P4_BRACR</name>
<comment type="caution">
    <text evidence="2">The sequence shown here is derived from an EMBL/GenBank/DDBJ whole genome shotgun (WGS) entry which is preliminary data.</text>
</comment>
<sequence>MIRKSKTSQKPRHKNGNTLVIAVQRAEHIDLQTKIETGQRNFRETCRGPEKDFYPKSQNAKVEDPQSSQSIKPELTSVHPYCSTNKSKWIFKGNQMKTLNTYQN</sequence>
<feature type="compositionally biased region" description="Polar residues" evidence="1">
    <location>
        <begin position="56"/>
        <end position="70"/>
    </location>
</feature>
<dbReference type="Proteomes" id="UP000266723">
    <property type="component" value="Unassembled WGS sequence"/>
</dbReference>
<protein>
    <submittedName>
        <fullName evidence="2">Uncharacterized protein</fullName>
    </submittedName>
</protein>
<feature type="compositionally biased region" description="Basic and acidic residues" evidence="1">
    <location>
        <begin position="41"/>
        <end position="54"/>
    </location>
</feature>
<feature type="region of interest" description="Disordered" evidence="1">
    <location>
        <begin position="40"/>
        <end position="70"/>
    </location>
</feature>
<evidence type="ECO:0000313" key="2">
    <source>
        <dbReference type="EMBL" id="KAF3544903.1"/>
    </source>
</evidence>
<gene>
    <name evidence="2" type="ORF">DY000_02008081</name>
</gene>
<organism evidence="2 3">
    <name type="scientific">Brassica cretica</name>
    <name type="common">Mustard</name>
    <dbReference type="NCBI Taxonomy" id="69181"/>
    <lineage>
        <taxon>Eukaryota</taxon>
        <taxon>Viridiplantae</taxon>
        <taxon>Streptophyta</taxon>
        <taxon>Embryophyta</taxon>
        <taxon>Tracheophyta</taxon>
        <taxon>Spermatophyta</taxon>
        <taxon>Magnoliopsida</taxon>
        <taxon>eudicotyledons</taxon>
        <taxon>Gunneridae</taxon>
        <taxon>Pentapetalae</taxon>
        <taxon>rosids</taxon>
        <taxon>malvids</taxon>
        <taxon>Brassicales</taxon>
        <taxon>Brassicaceae</taxon>
        <taxon>Brassiceae</taxon>
        <taxon>Brassica</taxon>
    </lineage>
</organism>
<proteinExistence type="predicted"/>
<evidence type="ECO:0000313" key="3">
    <source>
        <dbReference type="Proteomes" id="UP000266723"/>
    </source>
</evidence>
<accession>A0ABQ7C0P4</accession>
<keyword evidence="3" id="KW-1185">Reference proteome</keyword>
<evidence type="ECO:0000256" key="1">
    <source>
        <dbReference type="SAM" id="MobiDB-lite"/>
    </source>
</evidence>
<dbReference type="EMBL" id="QGKV02000832">
    <property type="protein sequence ID" value="KAF3544903.1"/>
    <property type="molecule type" value="Genomic_DNA"/>
</dbReference>